<proteinExistence type="predicted"/>
<dbReference type="OMA" id="NDREFRM"/>
<dbReference type="InParanoid" id="D8M5R7"/>
<dbReference type="Proteomes" id="UP000008312">
    <property type="component" value="Unassembled WGS sequence"/>
</dbReference>
<reference evidence="3" key="1">
    <citation type="submission" date="2010-02" db="EMBL/GenBank/DDBJ databases">
        <title>Sequencing and annotation of the Blastocystis hominis genome.</title>
        <authorList>
            <person name="Wincker P."/>
        </authorList>
    </citation>
    <scope>NUCLEOTIDE SEQUENCE</scope>
    <source>
        <strain evidence="3">Singapore isolate B</strain>
    </source>
</reference>
<dbReference type="EMBL" id="FN668661">
    <property type="protein sequence ID" value="CBK23516.2"/>
    <property type="molecule type" value="Genomic_DNA"/>
</dbReference>
<dbReference type="InterPro" id="IPR004871">
    <property type="entry name" value="RSE1/DDB1/CPSF1_C"/>
</dbReference>
<dbReference type="GO" id="GO:0003676">
    <property type="term" value="F:nucleic acid binding"/>
    <property type="evidence" value="ECO:0007669"/>
    <property type="project" value="InterPro"/>
</dbReference>
<feature type="compositionally biased region" description="Low complexity" evidence="1">
    <location>
        <begin position="687"/>
        <end position="702"/>
    </location>
</feature>
<feature type="domain" description="RSE1/DDB1/CPSF1 C-terminal" evidence="2">
    <location>
        <begin position="309"/>
        <end position="641"/>
    </location>
</feature>
<feature type="region of interest" description="Disordered" evidence="1">
    <location>
        <begin position="682"/>
        <end position="702"/>
    </location>
</feature>
<dbReference type="Pfam" id="PF03178">
    <property type="entry name" value="CPSF_A"/>
    <property type="match status" value="1"/>
</dbReference>
<name>D8M5R7_BLAHO</name>
<dbReference type="OrthoDB" id="433457at2759"/>
<gene>
    <name evidence="3" type="ORF">GSBLH_T00003381001</name>
</gene>
<evidence type="ECO:0000259" key="2">
    <source>
        <dbReference type="Pfam" id="PF03178"/>
    </source>
</evidence>
<dbReference type="RefSeq" id="XP_012897564.1">
    <property type="nucleotide sequence ID" value="XM_013042110.1"/>
</dbReference>
<evidence type="ECO:0000313" key="3">
    <source>
        <dbReference type="EMBL" id="CBK23516.2"/>
    </source>
</evidence>
<evidence type="ECO:0000256" key="1">
    <source>
        <dbReference type="SAM" id="MobiDB-lite"/>
    </source>
</evidence>
<dbReference type="Gene3D" id="2.130.10.10">
    <property type="entry name" value="YVTN repeat-like/Quinoprotein amine dehydrogenase"/>
    <property type="match status" value="1"/>
</dbReference>
<dbReference type="PANTHER" id="PTHR10644">
    <property type="entry name" value="DNA REPAIR/RNA PROCESSING CPSF FAMILY"/>
    <property type="match status" value="1"/>
</dbReference>
<dbReference type="Gene3D" id="1.10.150.910">
    <property type="match status" value="1"/>
</dbReference>
<protein>
    <recommendedName>
        <fullName evidence="2">RSE1/DDB1/CPSF1 C-terminal domain-containing protein</fullName>
    </recommendedName>
</protein>
<dbReference type="InterPro" id="IPR050358">
    <property type="entry name" value="RSE1/DDB1/CFT1"/>
</dbReference>
<dbReference type="InterPro" id="IPR015943">
    <property type="entry name" value="WD40/YVTN_repeat-like_dom_sf"/>
</dbReference>
<keyword evidence="4" id="KW-1185">Reference proteome</keyword>
<dbReference type="AlphaFoldDB" id="D8M5R7"/>
<evidence type="ECO:0000313" key="4">
    <source>
        <dbReference type="Proteomes" id="UP000008312"/>
    </source>
</evidence>
<organism evidence="3">
    <name type="scientific">Blastocystis hominis</name>
    <dbReference type="NCBI Taxonomy" id="12968"/>
    <lineage>
        <taxon>Eukaryota</taxon>
        <taxon>Sar</taxon>
        <taxon>Stramenopiles</taxon>
        <taxon>Bigyra</taxon>
        <taxon>Opalozoa</taxon>
        <taxon>Opalinata</taxon>
        <taxon>Blastocystidae</taxon>
        <taxon>Blastocystis</taxon>
    </lineage>
</organism>
<accession>D8M5R7</accession>
<sequence>MGYGSSTQRFVLRDRALRPEGELLPFRTLHVAQWGDSVGFVTPSGLQVEGARPGFVAFPAAVQLAASAGRFLAVGSFARLDVLRLGAAGEASALGSVSFAEEISALAVWEREEDVVVGVGEWISGSVRILRFGKEGGERGERVEGALASTVKSMMFVEQNGELLLLTSLVTGEVAILQIRDDAWSIVKQFHVSSLPGTWVRSNDPDSFLLVGPESCFLYHRNTSWFMAPLDSPPLCSCASLPDEHEHRFFFVSARSSALSLGEIDDVRSVHAARIPLQHNLLALSVQPATQSLLLLLSRAAASQNAALLQLRDPKTYAIRDELPLKPSEIALCVASGSIFPLSNAPERNEVFVVGTAFVLPEENEPSQGRLLVLRAVEHRLELVAETMLSGGCLSICLFKGKVVCGVNSELQVFDVDEKTSTISKLASEVACISVTSLSPNEADETIALGDILYSVVVYKLVLEVVRGRQLAQLECIASERRRRDVTALERLPEAQSEMVVGDAYGNLMVMQVVEEADLDRSNPQKIVVTKESFHLDDQINRFVPVQLFRSGAEDKKKEKRAEESEIAFNLAFATVSGRIGMIGALNDREFRMLRAIETAMENVITPVGGLDHKQWRCSNTPFGIKNLAYCIDGDLVEMFLELDDESQAKIADSVSTELRSALSPQFLIDYLQDVRSKHCPLCSNKQPTPSTQRTPSSSNLP</sequence>
<dbReference type="GO" id="GO:0005634">
    <property type="term" value="C:nucleus"/>
    <property type="evidence" value="ECO:0007669"/>
    <property type="project" value="InterPro"/>
</dbReference>
<dbReference type="GeneID" id="24920483"/>